<evidence type="ECO:0000313" key="5">
    <source>
        <dbReference type="EnsemblPlants" id="Zm00001eb391170_P001"/>
    </source>
</evidence>
<sequence length="170" mass="18671">MWQWDVVVDATLVTLEARSLLRSTRGRAPGNPTDHRRPGPWDRAAVEIRLHRDTLHQWLAEAGEASGHEEELDGNLIVFSGNDYMCLSSHPAVPEAVVKAARDYGMGPRGSALICGYSSYHNLVGESWAELKKKRLMPHGTLVCGENGGGAAELFEWKNDIDIGVRLSAP</sequence>
<dbReference type="SUPFAM" id="SSF53383">
    <property type="entry name" value="PLP-dependent transferases"/>
    <property type="match status" value="1"/>
</dbReference>
<dbReference type="PANTHER" id="PTHR13693">
    <property type="entry name" value="CLASS II AMINOTRANSFERASE/8-AMINO-7-OXONONANOATE SYNTHASE"/>
    <property type="match status" value="1"/>
</dbReference>
<keyword evidence="3" id="KW-0808">Transferase</keyword>
<keyword evidence="4" id="KW-0663">Pyridoxal phosphate</keyword>
<dbReference type="InterPro" id="IPR015424">
    <property type="entry name" value="PyrdxlP-dep_Trfase"/>
</dbReference>
<dbReference type="GO" id="GO:0004758">
    <property type="term" value="F:serine C-palmitoyltransferase activity"/>
    <property type="evidence" value="ECO:0007669"/>
    <property type="project" value="UniProtKB-EC"/>
</dbReference>
<dbReference type="OMA" id="WSEMSWH"/>
<dbReference type="AlphaFoldDB" id="A0A804R3R3"/>
<evidence type="ECO:0000256" key="4">
    <source>
        <dbReference type="ARBA" id="ARBA00022898"/>
    </source>
</evidence>
<accession>A0A804R3R3</accession>
<evidence type="ECO:0000256" key="2">
    <source>
        <dbReference type="ARBA" id="ARBA00010008"/>
    </source>
</evidence>
<protein>
    <submittedName>
        <fullName evidence="5">Uncharacterized protein</fullName>
    </submittedName>
</protein>
<reference evidence="5" key="2">
    <citation type="submission" date="2019-07" db="EMBL/GenBank/DDBJ databases">
        <authorList>
            <person name="Seetharam A."/>
            <person name="Woodhouse M."/>
            <person name="Cannon E."/>
        </authorList>
    </citation>
    <scope>NUCLEOTIDE SEQUENCE [LARGE SCALE GENOMIC DNA]</scope>
    <source>
        <strain evidence="5">cv. B73</strain>
    </source>
</reference>
<dbReference type="Gene3D" id="3.40.640.10">
    <property type="entry name" value="Type I PLP-dependent aspartate aminotransferase-like (Major domain)"/>
    <property type="match status" value="1"/>
</dbReference>
<name>A0A804R3R3_MAIZE</name>
<proteinExistence type="inferred from homology"/>
<dbReference type="InParanoid" id="A0A804R3R3"/>
<dbReference type="PANTHER" id="PTHR13693:SF77">
    <property type="entry name" value="8-AMINO-7-OXONONANOATE SYNTHASE"/>
    <property type="match status" value="1"/>
</dbReference>
<evidence type="ECO:0000256" key="3">
    <source>
        <dbReference type="ARBA" id="ARBA00022679"/>
    </source>
</evidence>
<dbReference type="InterPro" id="IPR050087">
    <property type="entry name" value="AON_synthase_class-II"/>
</dbReference>
<keyword evidence="6" id="KW-1185">Reference proteome</keyword>
<dbReference type="InterPro" id="IPR015421">
    <property type="entry name" value="PyrdxlP-dep_Trfase_major"/>
</dbReference>
<evidence type="ECO:0000313" key="6">
    <source>
        <dbReference type="Proteomes" id="UP000007305"/>
    </source>
</evidence>
<dbReference type="EnsemblPlants" id="Zm00001eb391170_T001">
    <property type="protein sequence ID" value="Zm00001eb391170_P001"/>
    <property type="gene ID" value="Zm00001eb391170"/>
</dbReference>
<organism evidence="5 6">
    <name type="scientific">Zea mays</name>
    <name type="common">Maize</name>
    <dbReference type="NCBI Taxonomy" id="4577"/>
    <lineage>
        <taxon>Eukaryota</taxon>
        <taxon>Viridiplantae</taxon>
        <taxon>Streptophyta</taxon>
        <taxon>Embryophyta</taxon>
        <taxon>Tracheophyta</taxon>
        <taxon>Spermatophyta</taxon>
        <taxon>Magnoliopsida</taxon>
        <taxon>Liliopsida</taxon>
        <taxon>Poales</taxon>
        <taxon>Poaceae</taxon>
        <taxon>PACMAD clade</taxon>
        <taxon>Panicoideae</taxon>
        <taxon>Andropogonodae</taxon>
        <taxon>Andropogoneae</taxon>
        <taxon>Tripsacinae</taxon>
        <taxon>Zea</taxon>
    </lineage>
</organism>
<comment type="similarity">
    <text evidence="2">Belongs to the class-II pyridoxal-phosphate-dependent aminotransferase family. BioF subfamily.</text>
</comment>
<dbReference type="Proteomes" id="UP000007305">
    <property type="component" value="Chromosome 9"/>
</dbReference>
<evidence type="ECO:0000256" key="1">
    <source>
        <dbReference type="ARBA" id="ARBA00001933"/>
    </source>
</evidence>
<dbReference type="Gramene" id="Zm00001eb391170_T001">
    <property type="protein sequence ID" value="Zm00001eb391170_P001"/>
    <property type="gene ID" value="Zm00001eb391170"/>
</dbReference>
<reference evidence="6" key="1">
    <citation type="journal article" date="2009" name="Science">
        <title>The B73 maize genome: complexity, diversity, and dynamics.</title>
        <authorList>
            <person name="Schnable P.S."/>
            <person name="Ware D."/>
            <person name="Fulton R.S."/>
            <person name="Stein J.C."/>
            <person name="Wei F."/>
            <person name="Pasternak S."/>
            <person name="Liang C."/>
            <person name="Zhang J."/>
            <person name="Fulton L."/>
            <person name="Graves T.A."/>
            <person name="Minx P."/>
            <person name="Reily A.D."/>
            <person name="Courtney L."/>
            <person name="Kruchowski S.S."/>
            <person name="Tomlinson C."/>
            <person name="Strong C."/>
            <person name="Delehaunty K."/>
            <person name="Fronick C."/>
            <person name="Courtney B."/>
            <person name="Rock S.M."/>
            <person name="Belter E."/>
            <person name="Du F."/>
            <person name="Kim K."/>
            <person name="Abbott R.M."/>
            <person name="Cotton M."/>
            <person name="Levy A."/>
            <person name="Marchetto P."/>
            <person name="Ochoa K."/>
            <person name="Jackson S.M."/>
            <person name="Gillam B."/>
            <person name="Chen W."/>
            <person name="Yan L."/>
            <person name="Higginbotham J."/>
            <person name="Cardenas M."/>
            <person name="Waligorski J."/>
            <person name="Applebaum E."/>
            <person name="Phelps L."/>
            <person name="Falcone J."/>
            <person name="Kanchi K."/>
            <person name="Thane T."/>
            <person name="Scimone A."/>
            <person name="Thane N."/>
            <person name="Henke J."/>
            <person name="Wang T."/>
            <person name="Ruppert J."/>
            <person name="Shah N."/>
            <person name="Rotter K."/>
            <person name="Hodges J."/>
            <person name="Ingenthron E."/>
            <person name="Cordes M."/>
            <person name="Kohlberg S."/>
            <person name="Sgro J."/>
            <person name="Delgado B."/>
            <person name="Mead K."/>
            <person name="Chinwalla A."/>
            <person name="Leonard S."/>
            <person name="Crouse K."/>
            <person name="Collura K."/>
            <person name="Kudrna D."/>
            <person name="Currie J."/>
            <person name="He R."/>
            <person name="Angelova A."/>
            <person name="Rajasekar S."/>
            <person name="Mueller T."/>
            <person name="Lomeli R."/>
            <person name="Scara G."/>
            <person name="Ko A."/>
            <person name="Delaney K."/>
            <person name="Wissotski M."/>
            <person name="Lopez G."/>
            <person name="Campos D."/>
            <person name="Braidotti M."/>
            <person name="Ashley E."/>
            <person name="Golser W."/>
            <person name="Kim H."/>
            <person name="Lee S."/>
            <person name="Lin J."/>
            <person name="Dujmic Z."/>
            <person name="Kim W."/>
            <person name="Talag J."/>
            <person name="Zuccolo A."/>
            <person name="Fan C."/>
            <person name="Sebastian A."/>
            <person name="Kramer M."/>
            <person name="Spiegel L."/>
            <person name="Nascimento L."/>
            <person name="Zutavern T."/>
            <person name="Miller B."/>
            <person name="Ambroise C."/>
            <person name="Muller S."/>
            <person name="Spooner W."/>
            <person name="Narechania A."/>
            <person name="Ren L."/>
            <person name="Wei S."/>
            <person name="Kumari S."/>
            <person name="Faga B."/>
            <person name="Levy M.J."/>
            <person name="McMahan L."/>
            <person name="Van Buren P."/>
            <person name="Vaughn M.W."/>
            <person name="Ying K."/>
            <person name="Yeh C.-T."/>
            <person name="Emrich S.J."/>
            <person name="Jia Y."/>
            <person name="Kalyanaraman A."/>
            <person name="Hsia A.-P."/>
            <person name="Barbazuk W.B."/>
            <person name="Baucom R.S."/>
            <person name="Brutnell T.P."/>
            <person name="Carpita N.C."/>
            <person name="Chaparro C."/>
            <person name="Chia J.-M."/>
            <person name="Deragon J.-M."/>
            <person name="Estill J.C."/>
            <person name="Fu Y."/>
            <person name="Jeddeloh J.A."/>
            <person name="Han Y."/>
            <person name="Lee H."/>
            <person name="Li P."/>
            <person name="Lisch D.R."/>
            <person name="Liu S."/>
            <person name="Liu Z."/>
            <person name="Nagel D.H."/>
            <person name="McCann M.C."/>
            <person name="SanMiguel P."/>
            <person name="Myers A.M."/>
            <person name="Nettleton D."/>
            <person name="Nguyen J."/>
            <person name="Penning B.W."/>
            <person name="Ponnala L."/>
            <person name="Schneider K.L."/>
            <person name="Schwartz D.C."/>
            <person name="Sharma A."/>
            <person name="Soderlund C."/>
            <person name="Springer N.M."/>
            <person name="Sun Q."/>
            <person name="Wang H."/>
            <person name="Waterman M."/>
            <person name="Westerman R."/>
            <person name="Wolfgruber T.K."/>
            <person name="Yang L."/>
            <person name="Yu Y."/>
            <person name="Zhang L."/>
            <person name="Zhou S."/>
            <person name="Zhu Q."/>
            <person name="Bennetzen J.L."/>
            <person name="Dawe R.K."/>
            <person name="Jiang J."/>
            <person name="Jiang N."/>
            <person name="Presting G.G."/>
            <person name="Wessler S.R."/>
            <person name="Aluru S."/>
            <person name="Martienssen R.A."/>
            <person name="Clifton S.W."/>
            <person name="McCombie W.R."/>
            <person name="Wing R.A."/>
            <person name="Wilson R.K."/>
        </authorList>
    </citation>
    <scope>NUCLEOTIDE SEQUENCE [LARGE SCALE GENOMIC DNA]</scope>
    <source>
        <strain evidence="6">cv. B73</strain>
    </source>
</reference>
<comment type="cofactor">
    <cofactor evidence="1">
        <name>pyridoxal 5'-phosphate</name>
        <dbReference type="ChEBI" id="CHEBI:597326"/>
    </cofactor>
</comment>
<reference evidence="5" key="3">
    <citation type="submission" date="2021-05" db="UniProtKB">
        <authorList>
            <consortium name="EnsemblPlants"/>
        </authorList>
    </citation>
    <scope>IDENTIFICATION</scope>
    <source>
        <strain evidence="5">cv. B73</strain>
    </source>
</reference>